<evidence type="ECO:0008006" key="5">
    <source>
        <dbReference type="Google" id="ProtNLM"/>
    </source>
</evidence>
<evidence type="ECO:0000256" key="2">
    <source>
        <dbReference type="SAM" id="SignalP"/>
    </source>
</evidence>
<accession>A0A396RL10</accession>
<name>A0A396RL10_9SPHN</name>
<feature type="chain" id="PRO_5017206048" description="Lipoprotein" evidence="2">
    <location>
        <begin position="29"/>
        <end position="164"/>
    </location>
</feature>
<dbReference type="AlphaFoldDB" id="A0A396RL10"/>
<comment type="caution">
    <text evidence="3">The sequence shown here is derived from an EMBL/GenBank/DDBJ whole genome shotgun (WGS) entry which is preliminary data.</text>
</comment>
<organism evidence="3 4">
    <name type="scientific">Sphingomonas gilva</name>
    <dbReference type="NCBI Taxonomy" id="2305907"/>
    <lineage>
        <taxon>Bacteria</taxon>
        <taxon>Pseudomonadati</taxon>
        <taxon>Pseudomonadota</taxon>
        <taxon>Alphaproteobacteria</taxon>
        <taxon>Sphingomonadales</taxon>
        <taxon>Sphingomonadaceae</taxon>
        <taxon>Sphingomonas</taxon>
    </lineage>
</organism>
<evidence type="ECO:0000256" key="1">
    <source>
        <dbReference type="SAM" id="MobiDB-lite"/>
    </source>
</evidence>
<protein>
    <recommendedName>
        <fullName evidence="5">Lipoprotein</fullName>
    </recommendedName>
</protein>
<evidence type="ECO:0000313" key="3">
    <source>
        <dbReference type="EMBL" id="RHW16940.1"/>
    </source>
</evidence>
<keyword evidence="2" id="KW-0732">Signal</keyword>
<keyword evidence="4" id="KW-1185">Reference proteome</keyword>
<sequence length="164" mass="17204">MTGPTNSTGIAHMRHALLLAPLSALALAACGEQPTSENTAMLPPENEMAAMPAEPILPPQDIPPSNETAETDDPFAGRWTGPEGLYAQITPAATPGAYTVEMQYTLDDRGKFTATREGDTLKLTRAGQSVTITPGDGNATGMKWLAGKQDCLVVVAGSEGYCRD</sequence>
<feature type="signal peptide" evidence="2">
    <location>
        <begin position="1"/>
        <end position="28"/>
    </location>
</feature>
<proteinExistence type="predicted"/>
<dbReference type="EMBL" id="QWLV01000006">
    <property type="protein sequence ID" value="RHW16940.1"/>
    <property type="molecule type" value="Genomic_DNA"/>
</dbReference>
<reference evidence="3 4" key="1">
    <citation type="submission" date="2018-08" db="EMBL/GenBank/DDBJ databases">
        <title>The multiple taxonomic identification of Sphingomonas gilva.</title>
        <authorList>
            <person name="Zhu D."/>
            <person name="Zheng S."/>
        </authorList>
    </citation>
    <scope>NUCLEOTIDE SEQUENCE [LARGE SCALE GENOMIC DNA]</scope>
    <source>
        <strain evidence="3 4">ZDH117</strain>
    </source>
</reference>
<gene>
    <name evidence="3" type="ORF">D1610_12430</name>
</gene>
<dbReference type="Proteomes" id="UP000266693">
    <property type="component" value="Unassembled WGS sequence"/>
</dbReference>
<evidence type="ECO:0000313" key="4">
    <source>
        <dbReference type="Proteomes" id="UP000266693"/>
    </source>
</evidence>
<feature type="region of interest" description="Disordered" evidence="1">
    <location>
        <begin position="54"/>
        <end position="77"/>
    </location>
</feature>